<dbReference type="Proteomes" id="UP001500618">
    <property type="component" value="Unassembled WGS sequence"/>
</dbReference>
<evidence type="ECO:0000313" key="3">
    <source>
        <dbReference type="Proteomes" id="UP001500618"/>
    </source>
</evidence>
<organism evidence="2 3">
    <name type="scientific">Fodinicola feengrottensis</name>
    <dbReference type="NCBI Taxonomy" id="435914"/>
    <lineage>
        <taxon>Bacteria</taxon>
        <taxon>Bacillati</taxon>
        <taxon>Actinomycetota</taxon>
        <taxon>Actinomycetes</taxon>
        <taxon>Mycobacteriales</taxon>
        <taxon>Fodinicola</taxon>
    </lineage>
</organism>
<protein>
    <recommendedName>
        <fullName evidence="1">Peptidase S24/S26A/S26B/S26C domain-containing protein</fullName>
    </recommendedName>
</protein>
<gene>
    <name evidence="2" type="ORF">GCM10009765_20230</name>
</gene>
<dbReference type="Pfam" id="PF00717">
    <property type="entry name" value="Peptidase_S24"/>
    <property type="match status" value="1"/>
</dbReference>
<keyword evidence="3" id="KW-1185">Reference proteome</keyword>
<proteinExistence type="predicted"/>
<name>A0ABP4SK29_9ACTN</name>
<dbReference type="InterPro" id="IPR036286">
    <property type="entry name" value="LexA/Signal_pep-like_sf"/>
</dbReference>
<comment type="caution">
    <text evidence="2">The sequence shown here is derived from an EMBL/GenBank/DDBJ whole genome shotgun (WGS) entry which is preliminary data.</text>
</comment>
<dbReference type="CDD" id="cd06529">
    <property type="entry name" value="S24_LexA-like"/>
    <property type="match status" value="1"/>
</dbReference>
<dbReference type="Gene3D" id="2.10.109.10">
    <property type="entry name" value="Umud Fragment, subunit A"/>
    <property type="match status" value="1"/>
</dbReference>
<dbReference type="InterPro" id="IPR039418">
    <property type="entry name" value="LexA-like"/>
</dbReference>
<accession>A0ABP4SK29</accession>
<dbReference type="SUPFAM" id="SSF51306">
    <property type="entry name" value="LexA/Signal peptidase"/>
    <property type="match status" value="1"/>
</dbReference>
<dbReference type="EMBL" id="BAAANY010000008">
    <property type="protein sequence ID" value="GAA1670763.1"/>
    <property type="molecule type" value="Genomic_DNA"/>
</dbReference>
<evidence type="ECO:0000259" key="1">
    <source>
        <dbReference type="Pfam" id="PF00717"/>
    </source>
</evidence>
<feature type="domain" description="Peptidase S24/S26A/S26B/S26C" evidence="1">
    <location>
        <begin position="1"/>
        <end position="56"/>
    </location>
</feature>
<dbReference type="InterPro" id="IPR015927">
    <property type="entry name" value="Peptidase_S24_S26A/B/C"/>
</dbReference>
<evidence type="ECO:0000313" key="2">
    <source>
        <dbReference type="EMBL" id="GAA1670763.1"/>
    </source>
</evidence>
<sequence>MVPTLRNGDAVVVRRGGRIRVGDVVIGRFDEVPGLVVKRAVRAVGDRWWLESDNEFVTDDSRRHGPAVVDGRVLLRYLPFRTLGRLRPSPR</sequence>
<reference evidence="3" key="1">
    <citation type="journal article" date="2019" name="Int. J. Syst. Evol. Microbiol.">
        <title>The Global Catalogue of Microorganisms (GCM) 10K type strain sequencing project: providing services to taxonomists for standard genome sequencing and annotation.</title>
        <authorList>
            <consortium name="The Broad Institute Genomics Platform"/>
            <consortium name="The Broad Institute Genome Sequencing Center for Infectious Disease"/>
            <person name="Wu L."/>
            <person name="Ma J."/>
        </authorList>
    </citation>
    <scope>NUCLEOTIDE SEQUENCE [LARGE SCALE GENOMIC DNA]</scope>
    <source>
        <strain evidence="3">JCM 14718</strain>
    </source>
</reference>